<sequence length="101" mass="10834">MTYQLLILPFLTAAAILTFLSARRPDFGKRMVASTVAAVILLTLTAIFDNLMIGAGLVVYPEENLSGIAIGIAPIEDFAYTLCAAYGVPALFVLLSRRKPS</sequence>
<name>A0A7W3JR25_9MICO</name>
<comment type="caution">
    <text evidence="10">The sequence shown here is derived from an EMBL/GenBank/DDBJ whole genome shotgun (WGS) entry which is preliminary data.</text>
</comment>
<organism evidence="10 11">
    <name type="scientific">Microbacterium halimionae</name>
    <dbReference type="NCBI Taxonomy" id="1526413"/>
    <lineage>
        <taxon>Bacteria</taxon>
        <taxon>Bacillati</taxon>
        <taxon>Actinomycetota</taxon>
        <taxon>Actinomycetes</taxon>
        <taxon>Micrococcales</taxon>
        <taxon>Microbacteriaceae</taxon>
        <taxon>Microbacterium</taxon>
    </lineage>
</organism>
<feature type="transmembrane region" description="Helical" evidence="8">
    <location>
        <begin position="6"/>
        <end position="23"/>
    </location>
</feature>
<dbReference type="Proteomes" id="UP000526083">
    <property type="component" value="Unassembled WGS sequence"/>
</dbReference>
<keyword evidence="4" id="KW-0125">Carotenoid biosynthesis</keyword>
<keyword evidence="6 8" id="KW-0472">Membrane</keyword>
<feature type="domain" description="Lycopene cyclase" evidence="9">
    <location>
        <begin position="10"/>
        <end position="93"/>
    </location>
</feature>
<keyword evidence="5 8" id="KW-1133">Transmembrane helix</keyword>
<comment type="subcellular location">
    <subcellularLocation>
        <location evidence="1">Membrane</location>
        <topology evidence="1">Multi-pass membrane protein</topology>
    </subcellularLocation>
</comment>
<dbReference type="GO" id="GO:0016020">
    <property type="term" value="C:membrane"/>
    <property type="evidence" value="ECO:0007669"/>
    <property type="project" value="UniProtKB-SubCell"/>
</dbReference>
<evidence type="ECO:0000256" key="8">
    <source>
        <dbReference type="SAM" id="Phobius"/>
    </source>
</evidence>
<evidence type="ECO:0000313" key="10">
    <source>
        <dbReference type="EMBL" id="MBA8817338.1"/>
    </source>
</evidence>
<evidence type="ECO:0000256" key="2">
    <source>
        <dbReference type="ARBA" id="ARBA00004829"/>
    </source>
</evidence>
<gene>
    <name evidence="10" type="ORF">FHX48_002437</name>
</gene>
<reference evidence="10 11" key="1">
    <citation type="submission" date="2020-07" db="EMBL/GenBank/DDBJ databases">
        <title>Sequencing the genomes of 1000 actinobacteria strains.</title>
        <authorList>
            <person name="Klenk H.-P."/>
        </authorList>
    </citation>
    <scope>NUCLEOTIDE SEQUENCE [LARGE SCALE GENOMIC DNA]</scope>
    <source>
        <strain evidence="10 11">DSM 27576</strain>
    </source>
</reference>
<evidence type="ECO:0000256" key="4">
    <source>
        <dbReference type="ARBA" id="ARBA00022746"/>
    </source>
</evidence>
<comment type="pathway">
    <text evidence="2">Carotenoid biosynthesis.</text>
</comment>
<dbReference type="GO" id="GO:0016117">
    <property type="term" value="P:carotenoid biosynthetic process"/>
    <property type="evidence" value="ECO:0007669"/>
    <property type="project" value="UniProtKB-KW"/>
</dbReference>
<evidence type="ECO:0000259" key="9">
    <source>
        <dbReference type="Pfam" id="PF18916"/>
    </source>
</evidence>
<evidence type="ECO:0000256" key="3">
    <source>
        <dbReference type="ARBA" id="ARBA00022692"/>
    </source>
</evidence>
<dbReference type="EMBL" id="JACGWY010000006">
    <property type="protein sequence ID" value="MBA8817338.1"/>
    <property type="molecule type" value="Genomic_DNA"/>
</dbReference>
<feature type="transmembrane region" description="Helical" evidence="8">
    <location>
        <begin position="35"/>
        <end position="58"/>
    </location>
</feature>
<dbReference type="RefSeq" id="WP_167049091.1">
    <property type="nucleotide sequence ID" value="NZ_JAAOZB010000002.1"/>
</dbReference>
<keyword evidence="7" id="KW-0413">Isomerase</keyword>
<dbReference type="GO" id="GO:0016872">
    <property type="term" value="F:intramolecular lyase activity"/>
    <property type="evidence" value="ECO:0007669"/>
    <property type="project" value="InterPro"/>
</dbReference>
<keyword evidence="11" id="KW-1185">Reference proteome</keyword>
<evidence type="ECO:0000313" key="11">
    <source>
        <dbReference type="Proteomes" id="UP000526083"/>
    </source>
</evidence>
<accession>A0A7W3JR25</accession>
<evidence type="ECO:0000256" key="6">
    <source>
        <dbReference type="ARBA" id="ARBA00023136"/>
    </source>
</evidence>
<dbReference type="InterPro" id="IPR017825">
    <property type="entry name" value="Lycopene_cyclase_dom"/>
</dbReference>
<proteinExistence type="predicted"/>
<dbReference type="AlphaFoldDB" id="A0A7W3JR25"/>
<keyword evidence="3 8" id="KW-0812">Transmembrane</keyword>
<dbReference type="GO" id="GO:0045436">
    <property type="term" value="F:lycopene beta cyclase activity"/>
    <property type="evidence" value="ECO:0007669"/>
    <property type="project" value="UniProtKB-ARBA"/>
</dbReference>
<dbReference type="Pfam" id="PF18916">
    <property type="entry name" value="Lycopene_cyc"/>
    <property type="match status" value="1"/>
</dbReference>
<dbReference type="NCBIfam" id="TIGR03462">
    <property type="entry name" value="CarR_dom_SF"/>
    <property type="match status" value="1"/>
</dbReference>
<feature type="transmembrane region" description="Helical" evidence="8">
    <location>
        <begin position="78"/>
        <end position="95"/>
    </location>
</feature>
<evidence type="ECO:0000256" key="1">
    <source>
        <dbReference type="ARBA" id="ARBA00004141"/>
    </source>
</evidence>
<evidence type="ECO:0000256" key="7">
    <source>
        <dbReference type="ARBA" id="ARBA00023235"/>
    </source>
</evidence>
<protein>
    <submittedName>
        <fullName evidence="10">Lycopene cyclase domain-containing protein</fullName>
    </submittedName>
</protein>
<evidence type="ECO:0000256" key="5">
    <source>
        <dbReference type="ARBA" id="ARBA00022989"/>
    </source>
</evidence>